<dbReference type="EMBL" id="NFEM01000026">
    <property type="protein sequence ID" value="OUA09266.1"/>
    <property type="molecule type" value="Genomic_DNA"/>
</dbReference>
<evidence type="ECO:0000313" key="2">
    <source>
        <dbReference type="EMBL" id="OUA09266.1"/>
    </source>
</evidence>
<dbReference type="RefSeq" id="WP_053512390.1">
    <property type="nucleotide sequence ID" value="NZ_CAKJXA010000070.1"/>
</dbReference>
<proteinExistence type="predicted"/>
<dbReference type="EMBL" id="KR869822">
    <property type="protein sequence ID" value="AKS10557.1"/>
    <property type="molecule type" value="Genomic_DNA"/>
</dbReference>
<dbReference type="Gene3D" id="2.60.120.260">
    <property type="entry name" value="Galactose-binding domain-like"/>
    <property type="match status" value="1"/>
</dbReference>
<accession>A0A0K0VLN4</accession>
<evidence type="ECO:0000313" key="3">
    <source>
        <dbReference type="Proteomes" id="UP000194551"/>
    </source>
</evidence>
<name>A0A0K0VLN4_BACTU</name>
<dbReference type="AlphaFoldDB" id="A0A0K0VLN4"/>
<sequence>MDDNFLTEWMLGGKTPSNYFLYNTFDINGINKFVHYLHSIQRIEGYGVVFCFLNKNLYLGKKIKLSGMIRTKSIQEYADLWIRGEKPNDLWEIKSLECEPIKEKESWKEYSIIVDIPIDVKRLSVGLTLKGEGHIWFHSMNVEIIKEKYEDRSIVL</sequence>
<evidence type="ECO:0000313" key="1">
    <source>
        <dbReference type="EMBL" id="AKS10557.1"/>
    </source>
</evidence>
<gene>
    <name evidence="1" type="primary">tinR</name>
    <name evidence="2" type="ORF">BK774_03760</name>
</gene>
<dbReference type="Proteomes" id="UP000194551">
    <property type="component" value="Unassembled WGS sequence"/>
</dbReference>
<reference evidence="1" key="1">
    <citation type="submission" date="2015-05" db="EMBL/GenBank/DDBJ databases">
        <title>Bacillus thuringiensis strain bmb3201 ticin biosynthesis gene cluster, complete sequence.</title>
        <authorList>
            <person name="Xin B."/>
            <person name="Zheng J."/>
            <person name="Liu H."/>
            <person name="Sun M."/>
        </authorList>
    </citation>
    <scope>NUCLEOTIDE SEQUENCE</scope>
    <source>
        <strain evidence="1">BMB3201</strain>
    </source>
</reference>
<organism evidence="1">
    <name type="scientific">Bacillus thuringiensis</name>
    <dbReference type="NCBI Taxonomy" id="1428"/>
    <lineage>
        <taxon>Bacteria</taxon>
        <taxon>Bacillati</taxon>
        <taxon>Bacillota</taxon>
        <taxon>Bacilli</taxon>
        <taxon>Bacillales</taxon>
        <taxon>Bacillaceae</taxon>
        <taxon>Bacillus</taxon>
        <taxon>Bacillus cereus group</taxon>
    </lineage>
</organism>
<protein>
    <submittedName>
        <fullName evidence="2">AraC family transcriptional regulator</fullName>
    </submittedName>
    <submittedName>
        <fullName evidence="1">TinR</fullName>
    </submittedName>
</protein>
<reference evidence="2 3" key="2">
    <citation type="submission" date="2016-10" db="EMBL/GenBank/DDBJ databases">
        <title>Comparative genomics of Bacillus thuringiensis reveals a path to pathogens against multiple invertebrate hosts.</title>
        <authorList>
            <person name="Zheng J."/>
            <person name="Gao Q."/>
            <person name="Liu H."/>
            <person name="Peng D."/>
            <person name="Ruan L."/>
            <person name="Sun M."/>
        </authorList>
    </citation>
    <scope>NUCLEOTIDE SEQUENCE [LARGE SCALE GENOMIC DNA]</scope>
    <source>
        <strain evidence="2">HD5</strain>
    </source>
</reference>